<keyword evidence="1" id="KW-0472">Membrane</keyword>
<evidence type="ECO:0008006" key="4">
    <source>
        <dbReference type="Google" id="ProtNLM"/>
    </source>
</evidence>
<keyword evidence="3" id="KW-1185">Reference proteome</keyword>
<evidence type="ECO:0000256" key="1">
    <source>
        <dbReference type="SAM" id="Phobius"/>
    </source>
</evidence>
<feature type="transmembrane region" description="Helical" evidence="1">
    <location>
        <begin position="12"/>
        <end position="31"/>
    </location>
</feature>
<accession>A0A3B4AUP2</accession>
<reference evidence="2" key="1">
    <citation type="submission" date="2025-08" db="UniProtKB">
        <authorList>
            <consortium name="Ensembl"/>
        </authorList>
    </citation>
    <scope>IDENTIFICATION</scope>
</reference>
<keyword evidence="1" id="KW-1133">Transmembrane helix</keyword>
<dbReference type="Ensembl" id="ENSPMGT00000021770.1">
    <property type="protein sequence ID" value="ENSPMGP00000020435.1"/>
    <property type="gene ID" value="ENSPMGG00000016523.1"/>
</dbReference>
<evidence type="ECO:0000313" key="2">
    <source>
        <dbReference type="Ensembl" id="ENSPMGP00000020435.1"/>
    </source>
</evidence>
<protein>
    <recommendedName>
        <fullName evidence="4">Transmembrane protein</fullName>
    </recommendedName>
</protein>
<proteinExistence type="predicted"/>
<organism evidence="2 3">
    <name type="scientific">Periophthalmus magnuspinnatus</name>
    <dbReference type="NCBI Taxonomy" id="409849"/>
    <lineage>
        <taxon>Eukaryota</taxon>
        <taxon>Metazoa</taxon>
        <taxon>Chordata</taxon>
        <taxon>Craniata</taxon>
        <taxon>Vertebrata</taxon>
        <taxon>Euteleostomi</taxon>
        <taxon>Actinopterygii</taxon>
        <taxon>Neopterygii</taxon>
        <taxon>Teleostei</taxon>
        <taxon>Neoteleostei</taxon>
        <taxon>Acanthomorphata</taxon>
        <taxon>Gobiaria</taxon>
        <taxon>Gobiiformes</taxon>
        <taxon>Gobioidei</taxon>
        <taxon>Gobiidae</taxon>
        <taxon>Oxudercinae</taxon>
        <taxon>Periophthalmus</taxon>
    </lineage>
</organism>
<dbReference type="AlphaFoldDB" id="A0A3B4AUP2"/>
<name>A0A3B4AUP2_9GOBI</name>
<feature type="transmembrane region" description="Helical" evidence="1">
    <location>
        <begin position="52"/>
        <end position="71"/>
    </location>
</feature>
<keyword evidence="1" id="KW-0812">Transmembrane</keyword>
<dbReference type="Proteomes" id="UP000261520">
    <property type="component" value="Unplaced"/>
</dbReference>
<evidence type="ECO:0000313" key="3">
    <source>
        <dbReference type="Proteomes" id="UP000261520"/>
    </source>
</evidence>
<sequence length="80" mass="9074">MELPFSGFELTFIILAFFIFSLFSLISVCFQPDTPSPGRRKRKRKIRKGGEVCASSVVVKMIATVTYQLVWHTLDSGLFL</sequence>
<reference evidence="2" key="2">
    <citation type="submission" date="2025-09" db="UniProtKB">
        <authorList>
            <consortium name="Ensembl"/>
        </authorList>
    </citation>
    <scope>IDENTIFICATION</scope>
</reference>